<feature type="transmembrane region" description="Helical" evidence="1">
    <location>
        <begin position="189"/>
        <end position="207"/>
    </location>
</feature>
<dbReference type="OrthoDB" id="9789113at2"/>
<name>A0A3S1CAG5_9BACL</name>
<dbReference type="SUPFAM" id="SSF48317">
    <property type="entry name" value="Acid phosphatase/Vanadium-dependent haloperoxidase"/>
    <property type="match status" value="1"/>
</dbReference>
<keyword evidence="1" id="KW-0472">Membrane</keyword>
<dbReference type="Gene3D" id="1.20.144.10">
    <property type="entry name" value="Phosphatidic acid phosphatase type 2/haloperoxidase"/>
    <property type="match status" value="2"/>
</dbReference>
<feature type="transmembrane region" description="Helical" evidence="1">
    <location>
        <begin position="61"/>
        <end position="85"/>
    </location>
</feature>
<feature type="transmembrane region" description="Helical" evidence="1">
    <location>
        <begin position="92"/>
        <end position="113"/>
    </location>
</feature>
<protein>
    <submittedName>
        <fullName evidence="3">Phosphatase PAP2 family protein</fullName>
    </submittedName>
</protein>
<dbReference type="InterPro" id="IPR000326">
    <property type="entry name" value="PAP2/HPO"/>
</dbReference>
<proteinExistence type="predicted"/>
<reference evidence="3 4" key="1">
    <citation type="submission" date="2018-12" db="EMBL/GenBank/DDBJ databases">
        <authorList>
            <person name="Sun L."/>
            <person name="Chen Z."/>
        </authorList>
    </citation>
    <scope>NUCLEOTIDE SEQUENCE [LARGE SCALE GENOMIC DNA]</scope>
    <source>
        <strain evidence="3 4">DSM 15890</strain>
    </source>
</reference>
<keyword evidence="4" id="KW-1185">Reference proteome</keyword>
<dbReference type="PANTHER" id="PTHR14969:SF13">
    <property type="entry name" value="AT30094P"/>
    <property type="match status" value="1"/>
</dbReference>
<dbReference type="SMART" id="SM00014">
    <property type="entry name" value="acidPPc"/>
    <property type="match status" value="1"/>
</dbReference>
<organism evidence="3 4">
    <name type="scientific">Paenibacillus anaericanus</name>
    <dbReference type="NCBI Taxonomy" id="170367"/>
    <lineage>
        <taxon>Bacteria</taxon>
        <taxon>Bacillati</taxon>
        <taxon>Bacillota</taxon>
        <taxon>Bacilli</taxon>
        <taxon>Bacillales</taxon>
        <taxon>Paenibacillaceae</taxon>
        <taxon>Paenibacillus</taxon>
    </lineage>
</organism>
<feature type="transmembrane region" description="Helical" evidence="1">
    <location>
        <begin position="12"/>
        <end position="31"/>
    </location>
</feature>
<feature type="domain" description="Phosphatidic acid phosphatase type 2/haloperoxidase" evidence="2">
    <location>
        <begin position="91"/>
        <end position="204"/>
    </location>
</feature>
<dbReference type="EMBL" id="RZNY01000004">
    <property type="protein sequence ID" value="RUT47480.1"/>
    <property type="molecule type" value="Genomic_DNA"/>
</dbReference>
<evidence type="ECO:0000256" key="1">
    <source>
        <dbReference type="SAM" id="Phobius"/>
    </source>
</evidence>
<dbReference type="Proteomes" id="UP000279446">
    <property type="component" value="Unassembled WGS sequence"/>
</dbReference>
<feature type="transmembrane region" description="Helical" evidence="1">
    <location>
        <begin position="133"/>
        <end position="151"/>
    </location>
</feature>
<accession>A0A3S1CAG5</accession>
<dbReference type="InterPro" id="IPR036938">
    <property type="entry name" value="PAP2/HPO_sf"/>
</dbReference>
<dbReference type="Pfam" id="PF01569">
    <property type="entry name" value="PAP2"/>
    <property type="match status" value="1"/>
</dbReference>
<keyword evidence="1" id="KW-1133">Transmembrane helix</keyword>
<dbReference type="RefSeq" id="WP_127191358.1">
    <property type="nucleotide sequence ID" value="NZ_RZNY01000004.1"/>
</dbReference>
<gene>
    <name evidence="3" type="ORF">EJP82_07180</name>
</gene>
<dbReference type="AlphaFoldDB" id="A0A3S1CAG5"/>
<evidence type="ECO:0000313" key="4">
    <source>
        <dbReference type="Proteomes" id="UP000279446"/>
    </source>
</evidence>
<evidence type="ECO:0000259" key="2">
    <source>
        <dbReference type="SMART" id="SM00014"/>
    </source>
</evidence>
<dbReference type="CDD" id="cd03392">
    <property type="entry name" value="PAP2_like_2"/>
    <property type="match status" value="1"/>
</dbReference>
<sequence>MSATKITRPVSALLLTSIVCAILFGLIATAIGNLRIEGFDHTIITFIQGLESPLLTSLMKFFTWIGGGIPVATITLLTMVVLYVFLRHRKELIFLSLVVVGSVLINSVLKLVFSRSRPTVYRIIEATGYSFPSGHSMFAFSFYGVLAFLLWRHVPVTWGRVLLIIFSSLFILLIGISRIYLGVHYPSDVLGAYLMSGCWLTCSIWWYQRWMKRGTYE</sequence>
<keyword evidence="1" id="KW-0812">Transmembrane</keyword>
<dbReference type="PANTHER" id="PTHR14969">
    <property type="entry name" value="SPHINGOSINE-1-PHOSPHATE PHOSPHOHYDROLASE"/>
    <property type="match status" value="1"/>
</dbReference>
<evidence type="ECO:0000313" key="3">
    <source>
        <dbReference type="EMBL" id="RUT47480.1"/>
    </source>
</evidence>
<comment type="caution">
    <text evidence="3">The sequence shown here is derived from an EMBL/GenBank/DDBJ whole genome shotgun (WGS) entry which is preliminary data.</text>
</comment>
<feature type="transmembrane region" description="Helical" evidence="1">
    <location>
        <begin position="163"/>
        <end position="183"/>
    </location>
</feature>